<dbReference type="Gene3D" id="3.30.980.10">
    <property type="entry name" value="Threonyl-trna Synthetase, Chain A, domain 2"/>
    <property type="match status" value="1"/>
</dbReference>
<protein>
    <recommendedName>
        <fullName evidence="1">TGS domain-containing protein</fullName>
    </recommendedName>
</protein>
<evidence type="ECO:0000313" key="3">
    <source>
        <dbReference type="Proteomes" id="UP000186777"/>
    </source>
</evidence>
<dbReference type="Proteomes" id="UP000186777">
    <property type="component" value="Unassembled WGS sequence"/>
</dbReference>
<evidence type="ECO:0000313" key="2">
    <source>
        <dbReference type="EMBL" id="OLA38231.1"/>
    </source>
</evidence>
<evidence type="ECO:0000259" key="1">
    <source>
        <dbReference type="PROSITE" id="PS51880"/>
    </source>
</evidence>
<dbReference type="InterPro" id="IPR018163">
    <property type="entry name" value="Thr/Ala-tRNA-synth_IIc_edit"/>
</dbReference>
<organism evidence="2 3">
    <name type="scientific">Phascolarctobacterium succinatutens</name>
    <dbReference type="NCBI Taxonomy" id="626940"/>
    <lineage>
        <taxon>Bacteria</taxon>
        <taxon>Bacillati</taxon>
        <taxon>Bacillota</taxon>
        <taxon>Negativicutes</taxon>
        <taxon>Acidaminococcales</taxon>
        <taxon>Acidaminococcaceae</taxon>
        <taxon>Phascolarctobacterium</taxon>
    </lineage>
</organism>
<dbReference type="InterPro" id="IPR004095">
    <property type="entry name" value="TGS"/>
</dbReference>
<accession>A0A1Q6R7A3</accession>
<dbReference type="Pfam" id="PF00485">
    <property type="entry name" value="PRK"/>
    <property type="match status" value="1"/>
</dbReference>
<dbReference type="SUPFAM" id="SSF52540">
    <property type="entry name" value="P-loop containing nucleoside triphosphate hydrolases"/>
    <property type="match status" value="1"/>
</dbReference>
<dbReference type="InterPro" id="IPR012675">
    <property type="entry name" value="Beta-grasp_dom_sf"/>
</dbReference>
<dbReference type="GO" id="GO:0005524">
    <property type="term" value="F:ATP binding"/>
    <property type="evidence" value="ECO:0007669"/>
    <property type="project" value="InterPro"/>
</dbReference>
<proteinExistence type="predicted"/>
<dbReference type="CDD" id="cd02028">
    <property type="entry name" value="UMPK_like"/>
    <property type="match status" value="1"/>
</dbReference>
<reference evidence="2 3" key="1">
    <citation type="journal article" date="2016" name="Nat. Biotechnol.">
        <title>Measurement of bacterial replication rates in microbial communities.</title>
        <authorList>
            <person name="Brown C.T."/>
            <person name="Olm M.R."/>
            <person name="Thomas B.C."/>
            <person name="Banfield J.F."/>
        </authorList>
    </citation>
    <scope>NUCLEOTIDE SEQUENCE [LARGE SCALE GENOMIC DNA]</scope>
    <source>
        <strain evidence="2">46_33</strain>
    </source>
</reference>
<dbReference type="InterPro" id="IPR006083">
    <property type="entry name" value="PRK/URK"/>
</dbReference>
<dbReference type="Gene3D" id="3.40.50.300">
    <property type="entry name" value="P-loop containing nucleotide triphosphate hydrolases"/>
    <property type="match status" value="1"/>
</dbReference>
<dbReference type="AlphaFoldDB" id="A0A1Q6R7A3"/>
<dbReference type="PRINTS" id="PR00988">
    <property type="entry name" value="URIDINKINASE"/>
</dbReference>
<feature type="domain" description="TGS" evidence="1">
    <location>
        <begin position="1"/>
        <end position="61"/>
    </location>
</feature>
<dbReference type="InterPro" id="IPR012676">
    <property type="entry name" value="TGS-like"/>
</dbReference>
<comment type="caution">
    <text evidence="2">The sequence shown here is derived from an EMBL/GenBank/DDBJ whole genome shotgun (WGS) entry which is preliminary data.</text>
</comment>
<dbReference type="GO" id="GO:0016301">
    <property type="term" value="F:kinase activity"/>
    <property type="evidence" value="ECO:0007669"/>
    <property type="project" value="InterPro"/>
</dbReference>
<dbReference type="CDD" id="cd01667">
    <property type="entry name" value="TGS_ThrRS"/>
    <property type="match status" value="1"/>
</dbReference>
<dbReference type="RefSeq" id="WP_299825727.1">
    <property type="nucleotide sequence ID" value="NZ_DBEZXK010000107.1"/>
</dbReference>
<dbReference type="STRING" id="626940.BHW43_03825"/>
<dbReference type="SUPFAM" id="SSF55186">
    <property type="entry name" value="ThrRS/AlaRS common domain"/>
    <property type="match status" value="1"/>
</dbReference>
<dbReference type="EMBL" id="MNTG01000024">
    <property type="protein sequence ID" value="OLA38231.1"/>
    <property type="molecule type" value="Genomic_DNA"/>
</dbReference>
<dbReference type="Gene3D" id="3.10.20.30">
    <property type="match status" value="1"/>
</dbReference>
<name>A0A1Q6R7A3_9FIRM</name>
<gene>
    <name evidence="2" type="ORF">BHW43_03825</name>
</gene>
<sequence>MLKLQLSNGQIIEVEEGSTLLPLAQKLSDKYASPIVMGLYNGEECDLQRPLTADGTVDFVEVNNSVGMRVYVRTLLFMLIAATKKLYPEVHLEVRNSLGSALYCKDNSERKLTAEDIRSIEEYMHKMAERREPIKLLRLPKSEAIDMACAICSDDNLALLAQVPDDTVLTVNILEGVPGYLFGPMCPDAGYVPHFELLPYADGVIINYPDDGNWQVLPPFVDQPRLNDAYQEAEEWSAMIHCNTVGKLNKIIDLGYAEKIIQVAEALHEKKLANIADILASHHELKLVLIAGPSSSGKTSTAQRLSIQMAVNGLRPIAISMDDYYKNRVDSPRKADGSYDFECLEAIDLELFNEHLQRLLAGEKVKMPKYNFRTGCREYRGNELQLQENSVLVIEGIHGLNEKLTPSVPAEHKIKIYVSALTPMSFDEYNRIRTTDMRLLRRMVRDSQFRSHDAETTLRTWSDVREGEEKYIFPYQSSADIIFNTTLIYEFAVLKKYAEPLLRAVPQSAGMAYTTARRLLNILSYVKPLEDEVIPNNSILREFIGGSVFKDAL</sequence>
<dbReference type="PROSITE" id="PS51880">
    <property type="entry name" value="TGS"/>
    <property type="match status" value="1"/>
</dbReference>
<dbReference type="InterPro" id="IPR027417">
    <property type="entry name" value="P-loop_NTPase"/>
</dbReference>
<dbReference type="PANTHER" id="PTHR10285">
    <property type="entry name" value="URIDINE KINASE"/>
    <property type="match status" value="1"/>
</dbReference>
<dbReference type="SUPFAM" id="SSF81271">
    <property type="entry name" value="TGS-like"/>
    <property type="match status" value="1"/>
</dbReference>